<reference evidence="1" key="1">
    <citation type="submission" date="2022-03" db="EMBL/GenBank/DDBJ databases">
        <title>Description of Abyssus ytuae gen. nov., sp. nov., a novel member of the family Flavobacteriaceae isolated from the sediment of Mariana Trench.</title>
        <authorList>
            <person name="Zhang J."/>
            <person name="Xu X."/>
        </authorList>
    </citation>
    <scope>NUCLEOTIDE SEQUENCE</scope>
    <source>
        <strain evidence="1">MT3330</strain>
    </source>
</reference>
<name>A0A9E6ZV63_9FLAO</name>
<protein>
    <recommendedName>
        <fullName evidence="3">Transposase IS200-like domain-containing protein</fullName>
    </recommendedName>
</protein>
<dbReference type="GO" id="GO:0003677">
    <property type="term" value="F:DNA binding"/>
    <property type="evidence" value="ECO:0007669"/>
    <property type="project" value="InterPro"/>
</dbReference>
<dbReference type="KEGG" id="fbm:MQE35_03565"/>
<sequence>MTNHLHMIVKCEEPYQLSDTIRDFKRHAAKTVLNQILNEPESRRENLISIFEKAAKENMKSKRFKFWKTGNHAIELYSEKFLWDKINYIHNNPVAEKFVLKPEDWLYSSASNYMEEESILSEIIVIPQIMKTVK</sequence>
<evidence type="ECO:0008006" key="3">
    <source>
        <dbReference type="Google" id="ProtNLM"/>
    </source>
</evidence>
<keyword evidence="2" id="KW-1185">Reference proteome</keyword>
<evidence type="ECO:0000313" key="2">
    <source>
        <dbReference type="Proteomes" id="UP000831290"/>
    </source>
</evidence>
<dbReference type="Proteomes" id="UP000831290">
    <property type="component" value="Chromosome"/>
</dbReference>
<gene>
    <name evidence="1" type="ORF">MQE35_03565</name>
</gene>
<proteinExistence type="predicted"/>
<dbReference type="AlphaFoldDB" id="A0A9E6ZV63"/>
<dbReference type="EMBL" id="CP094358">
    <property type="protein sequence ID" value="UOB18373.1"/>
    <property type="molecule type" value="Genomic_DNA"/>
</dbReference>
<dbReference type="InterPro" id="IPR036515">
    <property type="entry name" value="Transposase_17_sf"/>
</dbReference>
<dbReference type="GO" id="GO:0006313">
    <property type="term" value="P:DNA transposition"/>
    <property type="evidence" value="ECO:0007669"/>
    <property type="project" value="InterPro"/>
</dbReference>
<dbReference type="GO" id="GO:0004803">
    <property type="term" value="F:transposase activity"/>
    <property type="evidence" value="ECO:0007669"/>
    <property type="project" value="InterPro"/>
</dbReference>
<dbReference type="SUPFAM" id="SSF143422">
    <property type="entry name" value="Transposase IS200-like"/>
    <property type="match status" value="1"/>
</dbReference>
<organism evidence="1 2">
    <name type="scientific">Abyssalbus ytuae</name>
    <dbReference type="NCBI Taxonomy" id="2926907"/>
    <lineage>
        <taxon>Bacteria</taxon>
        <taxon>Pseudomonadati</taxon>
        <taxon>Bacteroidota</taxon>
        <taxon>Flavobacteriia</taxon>
        <taxon>Flavobacteriales</taxon>
        <taxon>Flavobacteriaceae</taxon>
        <taxon>Abyssalbus</taxon>
    </lineage>
</organism>
<dbReference type="Gene3D" id="3.30.70.1290">
    <property type="entry name" value="Transposase IS200-like"/>
    <property type="match status" value="1"/>
</dbReference>
<evidence type="ECO:0000313" key="1">
    <source>
        <dbReference type="EMBL" id="UOB18373.1"/>
    </source>
</evidence>
<accession>A0A9E6ZV63</accession>